<dbReference type="PIRSF" id="PIRSF005303">
    <property type="entry name" value="Thiam_monoph_kin"/>
    <property type="match status" value="1"/>
</dbReference>
<name>A0A6J7CLW2_9ZZZZ</name>
<dbReference type="Pfam" id="PF00586">
    <property type="entry name" value="AIRS"/>
    <property type="match status" value="1"/>
</dbReference>
<dbReference type="PANTHER" id="PTHR30270:SF0">
    <property type="entry name" value="THIAMINE-MONOPHOSPHATE KINASE"/>
    <property type="match status" value="1"/>
</dbReference>
<reference evidence="3" key="1">
    <citation type="submission" date="2020-05" db="EMBL/GenBank/DDBJ databases">
        <authorList>
            <person name="Chiriac C."/>
            <person name="Salcher M."/>
            <person name="Ghai R."/>
            <person name="Kavagutti S V."/>
        </authorList>
    </citation>
    <scope>NUCLEOTIDE SEQUENCE</scope>
</reference>
<sequence length="314" mass="32272">MGELSLIEAFERIMRPRSATILRWVGDDAAVVRARPISVTSVDTMVEGVHLRLDPPAATAADAAHRALAAALSDLAAMGAEAGEAYIALAVPPHLGEGDVLDMARSFEALAERTGVTIAGGDLVRASALMVSVTVVGWADSPRELVGRDGARVGDIVVVTGPLGASAAGLAILDGRASGPQELVQAHLRPEPRLAQGRLLARIGARALIDLSDGLATDAQHIARRSGVRLELELGALPLAPGVEAVAKQLGVNAAQLAATGGEDFELCACLPRHVAIPAGMTVVGRVVEGPAEAVFKGSDGEPLRLAGYEHHLG</sequence>
<dbReference type="SUPFAM" id="SSF56042">
    <property type="entry name" value="PurM C-terminal domain-like"/>
    <property type="match status" value="1"/>
</dbReference>
<dbReference type="PANTHER" id="PTHR30270">
    <property type="entry name" value="THIAMINE-MONOPHOSPHATE KINASE"/>
    <property type="match status" value="1"/>
</dbReference>
<organism evidence="3">
    <name type="scientific">freshwater metagenome</name>
    <dbReference type="NCBI Taxonomy" id="449393"/>
    <lineage>
        <taxon>unclassified sequences</taxon>
        <taxon>metagenomes</taxon>
        <taxon>ecological metagenomes</taxon>
    </lineage>
</organism>
<dbReference type="GO" id="GO:0009228">
    <property type="term" value="P:thiamine biosynthetic process"/>
    <property type="evidence" value="ECO:0007669"/>
    <property type="project" value="InterPro"/>
</dbReference>
<dbReference type="InterPro" id="IPR016188">
    <property type="entry name" value="PurM-like_N"/>
</dbReference>
<accession>A0A6J7CLW2</accession>
<dbReference type="Pfam" id="PF02769">
    <property type="entry name" value="AIRS_C"/>
    <property type="match status" value="1"/>
</dbReference>
<dbReference type="InterPro" id="IPR006283">
    <property type="entry name" value="ThiL-like"/>
</dbReference>
<dbReference type="CDD" id="cd02194">
    <property type="entry name" value="ThiL"/>
    <property type="match status" value="1"/>
</dbReference>
<evidence type="ECO:0000259" key="2">
    <source>
        <dbReference type="Pfam" id="PF02769"/>
    </source>
</evidence>
<gene>
    <name evidence="3" type="ORF">UFOPK3423_00082</name>
</gene>
<dbReference type="InterPro" id="IPR036921">
    <property type="entry name" value="PurM-like_N_sf"/>
</dbReference>
<protein>
    <submittedName>
        <fullName evidence="3">Unannotated protein</fullName>
    </submittedName>
</protein>
<dbReference type="InterPro" id="IPR010918">
    <property type="entry name" value="PurM-like_C_dom"/>
</dbReference>
<dbReference type="EMBL" id="CAFBLQ010000004">
    <property type="protein sequence ID" value="CAB4858075.1"/>
    <property type="molecule type" value="Genomic_DNA"/>
</dbReference>
<dbReference type="Gene3D" id="3.30.1330.10">
    <property type="entry name" value="PurM-like, N-terminal domain"/>
    <property type="match status" value="1"/>
</dbReference>
<dbReference type="HAMAP" id="MF_02128">
    <property type="entry name" value="TMP_kinase"/>
    <property type="match status" value="1"/>
</dbReference>
<dbReference type="InterPro" id="IPR036676">
    <property type="entry name" value="PurM-like_C_sf"/>
</dbReference>
<dbReference type="Gene3D" id="3.90.650.10">
    <property type="entry name" value="PurM-like C-terminal domain"/>
    <property type="match status" value="1"/>
</dbReference>
<dbReference type="NCBIfam" id="TIGR01379">
    <property type="entry name" value="thiL"/>
    <property type="match status" value="1"/>
</dbReference>
<proteinExistence type="inferred from homology"/>
<dbReference type="SUPFAM" id="SSF55326">
    <property type="entry name" value="PurM N-terminal domain-like"/>
    <property type="match status" value="1"/>
</dbReference>
<dbReference type="GO" id="GO:0009030">
    <property type="term" value="F:thiamine-phosphate kinase activity"/>
    <property type="evidence" value="ECO:0007669"/>
    <property type="project" value="InterPro"/>
</dbReference>
<feature type="domain" description="PurM-like N-terminal" evidence="1">
    <location>
        <begin position="26"/>
        <end position="138"/>
    </location>
</feature>
<dbReference type="AlphaFoldDB" id="A0A6J7CLW2"/>
<evidence type="ECO:0000259" key="1">
    <source>
        <dbReference type="Pfam" id="PF00586"/>
    </source>
</evidence>
<evidence type="ECO:0000313" key="3">
    <source>
        <dbReference type="EMBL" id="CAB4858075.1"/>
    </source>
</evidence>
<feature type="domain" description="PurM-like C-terminal" evidence="2">
    <location>
        <begin position="152"/>
        <end position="240"/>
    </location>
</feature>